<feature type="domain" description="C2HC/C3H-type" evidence="7">
    <location>
        <begin position="114"/>
        <end position="143"/>
    </location>
</feature>
<dbReference type="AlphaFoldDB" id="A0A401T2F0"/>
<evidence type="ECO:0000256" key="4">
    <source>
        <dbReference type="ARBA" id="ARBA00022833"/>
    </source>
</evidence>
<evidence type="ECO:0000259" key="7">
    <source>
        <dbReference type="PROSITE" id="PS52027"/>
    </source>
</evidence>
<keyword evidence="4" id="KW-0862">Zinc</keyword>
<evidence type="ECO:0000313" key="8">
    <source>
        <dbReference type="EMBL" id="GCC36822.1"/>
    </source>
</evidence>
<accession>A0A401T2F0</accession>
<comment type="caution">
    <text evidence="8">The sequence shown here is derived from an EMBL/GenBank/DDBJ whole genome shotgun (WGS) entry which is preliminary data.</text>
</comment>
<sequence>MPDNQWRGGEAESPCDEPSVTDVGPEIGIGHEPICSKVSNKKKKVFNSYKQRVAGTDVSSVRGPSAAKMPQPVSHWKQQHEDFINTIRSARLATDAVKKGLPLPPPPPASINPDYIECPYCNRRFNETAAERHISFCKTNVNRKVVARHDPTPSSFHPRAPPPPAQVQLASKQPTSPVRTPAVPSTSYQAPRGPPVQPVPPIRTAQAVHSRPTTLSSPSAAGSPSRGKLSSAAQAVMGVRAGKGYLDEGFCSCGVVKVGNTMETEMACLVTE</sequence>
<feature type="compositionally biased region" description="Pro residues" evidence="6">
    <location>
        <begin position="192"/>
        <end position="201"/>
    </location>
</feature>
<evidence type="ECO:0000313" key="9">
    <source>
        <dbReference type="Proteomes" id="UP000287033"/>
    </source>
</evidence>
<evidence type="ECO:0000256" key="5">
    <source>
        <dbReference type="PROSITE-ProRule" id="PRU01371"/>
    </source>
</evidence>
<feature type="region of interest" description="Disordered" evidence="6">
    <location>
        <begin position="1"/>
        <end position="32"/>
    </location>
</feature>
<dbReference type="InterPro" id="IPR026319">
    <property type="entry name" value="ZC2HC1A/B-like"/>
</dbReference>
<feature type="region of interest" description="Disordered" evidence="6">
    <location>
        <begin position="148"/>
        <end position="227"/>
    </location>
</feature>
<evidence type="ECO:0000256" key="2">
    <source>
        <dbReference type="ARBA" id="ARBA00022737"/>
    </source>
</evidence>
<keyword evidence="3 5" id="KW-0863">Zinc-finger</keyword>
<evidence type="ECO:0000256" key="3">
    <source>
        <dbReference type="ARBA" id="ARBA00022771"/>
    </source>
</evidence>
<protein>
    <recommendedName>
        <fullName evidence="7">C2HC/C3H-type domain-containing protein</fullName>
    </recommendedName>
</protein>
<dbReference type="EMBL" id="BEZZ01000889">
    <property type="protein sequence ID" value="GCC36822.1"/>
    <property type="molecule type" value="Genomic_DNA"/>
</dbReference>
<evidence type="ECO:0000256" key="1">
    <source>
        <dbReference type="ARBA" id="ARBA00022723"/>
    </source>
</evidence>
<dbReference type="OrthoDB" id="10066537at2759"/>
<keyword evidence="2" id="KW-0677">Repeat</keyword>
<dbReference type="PANTHER" id="PTHR13555">
    <property type="entry name" value="C2H2 ZINC FINGER CGI-62-RELATED"/>
    <property type="match status" value="1"/>
</dbReference>
<dbReference type="GO" id="GO:0008270">
    <property type="term" value="F:zinc ion binding"/>
    <property type="evidence" value="ECO:0007669"/>
    <property type="project" value="UniProtKB-KW"/>
</dbReference>
<evidence type="ECO:0000256" key="6">
    <source>
        <dbReference type="SAM" id="MobiDB-lite"/>
    </source>
</evidence>
<reference evidence="8 9" key="1">
    <citation type="journal article" date="2018" name="Nat. Ecol. Evol.">
        <title>Shark genomes provide insights into elasmobranch evolution and the origin of vertebrates.</title>
        <authorList>
            <person name="Hara Y"/>
            <person name="Yamaguchi K"/>
            <person name="Onimaru K"/>
            <person name="Kadota M"/>
            <person name="Koyanagi M"/>
            <person name="Keeley SD"/>
            <person name="Tatsumi K"/>
            <person name="Tanaka K"/>
            <person name="Motone F"/>
            <person name="Kageyama Y"/>
            <person name="Nozu R"/>
            <person name="Adachi N"/>
            <person name="Nishimura O"/>
            <person name="Nakagawa R"/>
            <person name="Tanegashima C"/>
            <person name="Kiyatake I"/>
            <person name="Matsumoto R"/>
            <person name="Murakumo K"/>
            <person name="Nishida K"/>
            <person name="Terakita A"/>
            <person name="Kuratani S"/>
            <person name="Sato K"/>
            <person name="Hyodo S Kuraku.S."/>
        </authorList>
    </citation>
    <scope>NUCLEOTIDE SEQUENCE [LARGE SCALE GENOMIC DNA]</scope>
</reference>
<proteinExistence type="predicted"/>
<name>A0A401T2F0_CHIPU</name>
<dbReference type="InterPro" id="IPR049899">
    <property type="entry name" value="Znf_C2HC_C3H"/>
</dbReference>
<organism evidence="8 9">
    <name type="scientific">Chiloscyllium punctatum</name>
    <name type="common">Brownbanded bambooshark</name>
    <name type="synonym">Hemiscyllium punctatum</name>
    <dbReference type="NCBI Taxonomy" id="137246"/>
    <lineage>
        <taxon>Eukaryota</taxon>
        <taxon>Metazoa</taxon>
        <taxon>Chordata</taxon>
        <taxon>Craniata</taxon>
        <taxon>Vertebrata</taxon>
        <taxon>Chondrichthyes</taxon>
        <taxon>Elasmobranchii</taxon>
        <taxon>Galeomorphii</taxon>
        <taxon>Galeoidea</taxon>
        <taxon>Orectolobiformes</taxon>
        <taxon>Hemiscylliidae</taxon>
        <taxon>Chiloscyllium</taxon>
    </lineage>
</organism>
<feature type="compositionally biased region" description="Low complexity" evidence="6">
    <location>
        <begin position="216"/>
        <end position="227"/>
    </location>
</feature>
<feature type="compositionally biased region" description="Polar residues" evidence="6">
    <location>
        <begin position="168"/>
        <end position="189"/>
    </location>
</feature>
<dbReference type="STRING" id="137246.A0A401T2F0"/>
<gene>
    <name evidence="8" type="ORF">chiPu_0015322</name>
</gene>
<dbReference type="PROSITE" id="PS52027">
    <property type="entry name" value="ZF_C2HC_C3H"/>
    <property type="match status" value="1"/>
</dbReference>
<keyword evidence="1" id="KW-0479">Metal-binding</keyword>
<dbReference type="Proteomes" id="UP000287033">
    <property type="component" value="Unassembled WGS sequence"/>
</dbReference>
<keyword evidence="9" id="KW-1185">Reference proteome</keyword>